<gene>
    <name evidence="1" type="ORF">MYCIT1_LOCUS9187</name>
</gene>
<accession>A0AAD2H2R7</accession>
<reference evidence="1" key="1">
    <citation type="submission" date="2023-11" db="EMBL/GenBank/DDBJ databases">
        <authorList>
            <person name="De Vega J J."/>
            <person name="De Vega J J."/>
        </authorList>
    </citation>
    <scope>NUCLEOTIDE SEQUENCE</scope>
</reference>
<evidence type="ECO:0000313" key="1">
    <source>
        <dbReference type="EMBL" id="CAK5267018.1"/>
    </source>
</evidence>
<protein>
    <submittedName>
        <fullName evidence="1">Uncharacterized protein</fullName>
    </submittedName>
</protein>
<keyword evidence="2" id="KW-1185">Reference proteome</keyword>
<dbReference type="AlphaFoldDB" id="A0AAD2H2R7"/>
<name>A0AAD2H2R7_9AGAR</name>
<organism evidence="1 2">
    <name type="scientific">Mycena citricolor</name>
    <dbReference type="NCBI Taxonomy" id="2018698"/>
    <lineage>
        <taxon>Eukaryota</taxon>
        <taxon>Fungi</taxon>
        <taxon>Dikarya</taxon>
        <taxon>Basidiomycota</taxon>
        <taxon>Agaricomycotina</taxon>
        <taxon>Agaricomycetes</taxon>
        <taxon>Agaricomycetidae</taxon>
        <taxon>Agaricales</taxon>
        <taxon>Marasmiineae</taxon>
        <taxon>Mycenaceae</taxon>
        <taxon>Mycena</taxon>
    </lineage>
</organism>
<dbReference type="EMBL" id="CAVNYO010000116">
    <property type="protein sequence ID" value="CAK5267018.1"/>
    <property type="molecule type" value="Genomic_DNA"/>
</dbReference>
<dbReference type="Proteomes" id="UP001295794">
    <property type="component" value="Unassembled WGS sequence"/>
</dbReference>
<evidence type="ECO:0000313" key="2">
    <source>
        <dbReference type="Proteomes" id="UP001295794"/>
    </source>
</evidence>
<sequence>MSTFISLVYDSGCMKAISNSSLCGALWLSNSCGRAEALRGELVAVLQTLSSCERGPY</sequence>
<comment type="caution">
    <text evidence="1">The sequence shown here is derived from an EMBL/GenBank/DDBJ whole genome shotgun (WGS) entry which is preliminary data.</text>
</comment>
<proteinExistence type="predicted"/>